<evidence type="ECO:0000313" key="2">
    <source>
        <dbReference type="Proteomes" id="UP000813427"/>
    </source>
</evidence>
<dbReference type="Proteomes" id="UP000813427">
    <property type="component" value="Unassembled WGS sequence"/>
</dbReference>
<dbReference type="AlphaFoldDB" id="A0A8K0RL93"/>
<keyword evidence="2" id="KW-1185">Reference proteome</keyword>
<proteinExistence type="predicted"/>
<evidence type="ECO:0008006" key="3">
    <source>
        <dbReference type="Google" id="ProtNLM"/>
    </source>
</evidence>
<evidence type="ECO:0000313" key="1">
    <source>
        <dbReference type="EMBL" id="KAH7236206.1"/>
    </source>
</evidence>
<gene>
    <name evidence="1" type="ORF">BKA59DRAFT_496518</name>
</gene>
<dbReference type="EMBL" id="JAGPXF010000007">
    <property type="protein sequence ID" value="KAH7236206.1"/>
    <property type="molecule type" value="Genomic_DNA"/>
</dbReference>
<comment type="caution">
    <text evidence="1">The sequence shown here is derived from an EMBL/GenBank/DDBJ whole genome shotgun (WGS) entry which is preliminary data.</text>
</comment>
<dbReference type="OrthoDB" id="5422579at2759"/>
<reference evidence="1" key="1">
    <citation type="journal article" date="2021" name="Nat. Commun.">
        <title>Genetic determinants of endophytism in the Arabidopsis root mycobiome.</title>
        <authorList>
            <person name="Mesny F."/>
            <person name="Miyauchi S."/>
            <person name="Thiergart T."/>
            <person name="Pickel B."/>
            <person name="Atanasova L."/>
            <person name="Karlsson M."/>
            <person name="Huettel B."/>
            <person name="Barry K.W."/>
            <person name="Haridas S."/>
            <person name="Chen C."/>
            <person name="Bauer D."/>
            <person name="Andreopoulos W."/>
            <person name="Pangilinan J."/>
            <person name="LaButti K."/>
            <person name="Riley R."/>
            <person name="Lipzen A."/>
            <person name="Clum A."/>
            <person name="Drula E."/>
            <person name="Henrissat B."/>
            <person name="Kohler A."/>
            <person name="Grigoriev I.V."/>
            <person name="Martin F.M."/>
            <person name="Hacquard S."/>
        </authorList>
    </citation>
    <scope>NUCLEOTIDE SEQUENCE</scope>
    <source>
        <strain evidence="1">MPI-SDFR-AT-0068</strain>
    </source>
</reference>
<sequence length="504" mass="57469">MTQPTLSPAFQALPSELIGAICNLVPNRDVKNLRLTNRYLRDKSPLRFDRVYISANPRNIEVLTVIANHDVFRHRVKEIIWDDATLKSIPDRGDGPCGYSADERDPDDLAANEDKEWISRGFIKLCKESIFLTSSRLKEKDEQQGDNEQQRQLDKLLPSRDSISYWNLLIKQQEEVTVTPAAHGFLFMPFYQTPMIRAFPFGFVYPIPRGWLSDERLGYDRPDGYPEGWENDEERKQWRGFCIVSKVLADYAETIQISELDLDSHKLPTGIDCSFFENLNVEYDNLCKILEQPGFKSISLSLITAYITDLDVEDWYFYRDGRFSSLLTRAPDLERFVFQTDYWNGFGGGSTEDFVSLLDIFPIGKWSTGKLKHFGLFGMQVTQDDLISFLAKLPSTLESVELSFLSMVEGSNYAGLLTDIRDKLGWRHRPSGHRIRVGISVPPVNISGVGLYICLDKEVHEYIYGDGPSPFHISGGNPASFVPFGTGIVQDEFDPSFRTSDGRR</sequence>
<organism evidence="1 2">
    <name type="scientific">Fusarium tricinctum</name>
    <dbReference type="NCBI Taxonomy" id="61284"/>
    <lineage>
        <taxon>Eukaryota</taxon>
        <taxon>Fungi</taxon>
        <taxon>Dikarya</taxon>
        <taxon>Ascomycota</taxon>
        <taxon>Pezizomycotina</taxon>
        <taxon>Sordariomycetes</taxon>
        <taxon>Hypocreomycetidae</taxon>
        <taxon>Hypocreales</taxon>
        <taxon>Nectriaceae</taxon>
        <taxon>Fusarium</taxon>
        <taxon>Fusarium tricinctum species complex</taxon>
    </lineage>
</organism>
<protein>
    <recommendedName>
        <fullName evidence="3">F-box domain-containing protein</fullName>
    </recommendedName>
</protein>
<name>A0A8K0RL93_9HYPO</name>
<accession>A0A8K0RL93</accession>